<comment type="caution">
    <text evidence="2">The sequence shown here is derived from an EMBL/GenBank/DDBJ whole genome shotgun (WGS) entry which is preliminary data.</text>
</comment>
<dbReference type="AlphaFoldDB" id="A0A365N6R5"/>
<gene>
    <name evidence="2" type="ORF">FPRO05_01234</name>
</gene>
<reference evidence="2 3" key="1">
    <citation type="submission" date="2017-12" db="EMBL/GenBank/DDBJ databases">
        <title>Genome sequence of the mycotoxigenic crop pathogen Fusarium proliferatum, strain ITEM 2341 from Date Palm.</title>
        <authorList>
            <person name="Almiman B.F."/>
            <person name="Shittu T.A."/>
            <person name="Muthumeenakshi S."/>
            <person name="Baroncelli R."/>
            <person name="Sreenivasaprasada S."/>
        </authorList>
    </citation>
    <scope>NUCLEOTIDE SEQUENCE [LARGE SCALE GENOMIC DNA]</scope>
    <source>
        <strain evidence="2 3">ITEM 2341</strain>
    </source>
</reference>
<evidence type="ECO:0000313" key="2">
    <source>
        <dbReference type="EMBL" id="RBA16510.1"/>
    </source>
</evidence>
<dbReference type="Proteomes" id="UP000251714">
    <property type="component" value="Unassembled WGS sequence"/>
</dbReference>
<evidence type="ECO:0000313" key="3">
    <source>
        <dbReference type="Proteomes" id="UP000251714"/>
    </source>
</evidence>
<accession>A0A365N6R5</accession>
<proteinExistence type="inferred from homology"/>
<dbReference type="SUPFAM" id="SSF54518">
    <property type="entry name" value="Tubby C-terminal domain-like"/>
    <property type="match status" value="1"/>
</dbReference>
<dbReference type="InterPro" id="IPR007612">
    <property type="entry name" value="LOR"/>
</dbReference>
<sequence>MGIFRCLIPASEEFPVAVINPSMHVATMALPQTPQPPLIVEPPIPAGLTLHQIGIFLAYITSRTETLIVKEKGLSFSGDDFEVCHANGFPILKVEGVVMSLSGRKRVYDMRENHLFSIVKEHFHIHTTYAVEDPQGARIMTVRNCLQLFGSRATATFNSIDGSAEILKMKGNWLDRRADIVAKTTDNVVACIDRKFRARDLLLGKQKYTLEVAPGVDMALMVAMCICFDEKNNENRGPRGAAA</sequence>
<name>A0A365N6R5_GIBIN</name>
<dbReference type="Gene3D" id="2.40.160.200">
    <property type="entry name" value="LURP1-related"/>
    <property type="match status" value="1"/>
</dbReference>
<comment type="similarity">
    <text evidence="1">Belongs to the LOR family.</text>
</comment>
<dbReference type="InterPro" id="IPR038595">
    <property type="entry name" value="LOR_sf"/>
</dbReference>
<evidence type="ECO:0000256" key="1">
    <source>
        <dbReference type="ARBA" id="ARBA00005437"/>
    </source>
</evidence>
<dbReference type="PANTHER" id="PTHR31087">
    <property type="match status" value="1"/>
</dbReference>
<protein>
    <recommendedName>
        <fullName evidence="4">Protein LURP-one-related 10</fullName>
    </recommendedName>
</protein>
<evidence type="ECO:0008006" key="4">
    <source>
        <dbReference type="Google" id="ProtNLM"/>
    </source>
</evidence>
<dbReference type="PANTHER" id="PTHR31087:SF161">
    <property type="entry name" value="TUBBY C 2 FAMILY PROTEIN"/>
    <property type="match status" value="1"/>
</dbReference>
<organism evidence="2 3">
    <name type="scientific">Gibberella intermedia</name>
    <name type="common">Bulb rot disease fungus</name>
    <name type="synonym">Fusarium proliferatum</name>
    <dbReference type="NCBI Taxonomy" id="948311"/>
    <lineage>
        <taxon>Eukaryota</taxon>
        <taxon>Fungi</taxon>
        <taxon>Dikarya</taxon>
        <taxon>Ascomycota</taxon>
        <taxon>Pezizomycotina</taxon>
        <taxon>Sordariomycetes</taxon>
        <taxon>Hypocreomycetidae</taxon>
        <taxon>Hypocreales</taxon>
        <taxon>Nectriaceae</taxon>
        <taxon>Fusarium</taxon>
        <taxon>Fusarium fujikuroi species complex</taxon>
    </lineage>
</organism>
<dbReference type="Pfam" id="PF04525">
    <property type="entry name" value="LOR"/>
    <property type="match status" value="1"/>
</dbReference>
<dbReference type="InterPro" id="IPR025659">
    <property type="entry name" value="Tubby-like_C"/>
</dbReference>
<dbReference type="EMBL" id="PKMI01000017">
    <property type="protein sequence ID" value="RBA16510.1"/>
    <property type="molecule type" value="Genomic_DNA"/>
</dbReference>